<dbReference type="SUPFAM" id="SSF56112">
    <property type="entry name" value="Protein kinase-like (PK-like)"/>
    <property type="match status" value="1"/>
</dbReference>
<evidence type="ECO:0000256" key="2">
    <source>
        <dbReference type="ARBA" id="ARBA00022527"/>
    </source>
</evidence>
<name>A0A2J7ZV03_9CHLO</name>
<evidence type="ECO:0000256" key="3">
    <source>
        <dbReference type="ARBA" id="ARBA00022679"/>
    </source>
</evidence>
<evidence type="ECO:0000256" key="9">
    <source>
        <dbReference type="SAM" id="MobiDB-lite"/>
    </source>
</evidence>
<keyword evidence="6" id="KW-0067">ATP-binding</keyword>
<feature type="compositionally biased region" description="Low complexity" evidence="9">
    <location>
        <begin position="98"/>
        <end position="136"/>
    </location>
</feature>
<feature type="compositionally biased region" description="Low complexity" evidence="9">
    <location>
        <begin position="143"/>
        <end position="157"/>
    </location>
</feature>
<evidence type="ECO:0000313" key="11">
    <source>
        <dbReference type="EMBL" id="PNH04107.1"/>
    </source>
</evidence>
<proteinExistence type="predicted"/>
<keyword evidence="3" id="KW-0808">Transferase</keyword>
<keyword evidence="5 11" id="KW-0418">Kinase</keyword>
<dbReference type="Proteomes" id="UP000236333">
    <property type="component" value="Unassembled WGS sequence"/>
</dbReference>
<evidence type="ECO:0000313" key="12">
    <source>
        <dbReference type="Proteomes" id="UP000236333"/>
    </source>
</evidence>
<feature type="compositionally biased region" description="Low complexity" evidence="9">
    <location>
        <begin position="46"/>
        <end position="86"/>
    </location>
</feature>
<evidence type="ECO:0000259" key="10">
    <source>
        <dbReference type="PROSITE" id="PS50011"/>
    </source>
</evidence>
<feature type="non-terminal residue" evidence="11">
    <location>
        <position position="1"/>
    </location>
</feature>
<evidence type="ECO:0000256" key="4">
    <source>
        <dbReference type="ARBA" id="ARBA00022741"/>
    </source>
</evidence>
<dbReference type="EMBL" id="PGGS01000423">
    <property type="protein sequence ID" value="PNH04107.1"/>
    <property type="molecule type" value="Genomic_DNA"/>
</dbReference>
<keyword evidence="4" id="KW-0547">Nucleotide-binding</keyword>
<dbReference type="PANTHER" id="PTHR43671:SF98">
    <property type="entry name" value="SERINE_THREONINE-PROTEIN KINASE NEK11"/>
    <property type="match status" value="1"/>
</dbReference>
<dbReference type="GO" id="GO:0004674">
    <property type="term" value="F:protein serine/threonine kinase activity"/>
    <property type="evidence" value="ECO:0007669"/>
    <property type="project" value="UniProtKB-KW"/>
</dbReference>
<comment type="caution">
    <text evidence="11">The sequence shown here is derived from an EMBL/GenBank/DDBJ whole genome shotgun (WGS) entry which is preliminary data.</text>
</comment>
<feature type="compositionally biased region" description="Low complexity" evidence="9">
    <location>
        <begin position="1"/>
        <end position="26"/>
    </location>
</feature>
<comment type="catalytic activity">
    <reaction evidence="8">
        <text>L-seryl-[protein] + ATP = O-phospho-L-seryl-[protein] + ADP + H(+)</text>
        <dbReference type="Rhea" id="RHEA:17989"/>
        <dbReference type="Rhea" id="RHEA-COMP:9863"/>
        <dbReference type="Rhea" id="RHEA-COMP:11604"/>
        <dbReference type="ChEBI" id="CHEBI:15378"/>
        <dbReference type="ChEBI" id="CHEBI:29999"/>
        <dbReference type="ChEBI" id="CHEBI:30616"/>
        <dbReference type="ChEBI" id="CHEBI:83421"/>
        <dbReference type="ChEBI" id="CHEBI:456216"/>
        <dbReference type="EC" id="2.7.11.1"/>
    </reaction>
</comment>
<feature type="domain" description="Protein kinase" evidence="10">
    <location>
        <begin position="1"/>
        <end position="293"/>
    </location>
</feature>
<dbReference type="AlphaFoldDB" id="A0A2J7ZV03"/>
<dbReference type="PROSITE" id="PS50011">
    <property type="entry name" value="PROTEIN_KINASE_DOM"/>
    <property type="match status" value="1"/>
</dbReference>
<evidence type="ECO:0000256" key="1">
    <source>
        <dbReference type="ARBA" id="ARBA00012513"/>
    </source>
</evidence>
<comment type="catalytic activity">
    <reaction evidence="7">
        <text>L-threonyl-[protein] + ATP = O-phospho-L-threonyl-[protein] + ADP + H(+)</text>
        <dbReference type="Rhea" id="RHEA:46608"/>
        <dbReference type="Rhea" id="RHEA-COMP:11060"/>
        <dbReference type="Rhea" id="RHEA-COMP:11605"/>
        <dbReference type="ChEBI" id="CHEBI:15378"/>
        <dbReference type="ChEBI" id="CHEBI:30013"/>
        <dbReference type="ChEBI" id="CHEBI:30616"/>
        <dbReference type="ChEBI" id="CHEBI:61977"/>
        <dbReference type="ChEBI" id="CHEBI:456216"/>
        <dbReference type="EC" id="2.7.11.1"/>
    </reaction>
</comment>
<feature type="region of interest" description="Disordered" evidence="9">
    <location>
        <begin position="1"/>
        <end position="157"/>
    </location>
</feature>
<dbReference type="PANTHER" id="PTHR43671">
    <property type="entry name" value="SERINE/THREONINE-PROTEIN KINASE NEK"/>
    <property type="match status" value="1"/>
</dbReference>
<dbReference type="OrthoDB" id="248923at2759"/>
<dbReference type="GO" id="GO:0005524">
    <property type="term" value="F:ATP binding"/>
    <property type="evidence" value="ECO:0007669"/>
    <property type="project" value="UniProtKB-KW"/>
</dbReference>
<dbReference type="EC" id="2.7.11.1" evidence="1"/>
<keyword evidence="2" id="KW-0723">Serine/threonine-protein kinase</keyword>
<accession>A0A2J7ZV03</accession>
<reference evidence="11 12" key="1">
    <citation type="journal article" date="2017" name="Mol. Biol. Evol.">
        <title>The 4-celled Tetrabaena socialis nuclear genome reveals the essential components for genetic control of cell number at the origin of multicellularity in the volvocine lineage.</title>
        <authorList>
            <person name="Featherston J."/>
            <person name="Arakaki Y."/>
            <person name="Hanschen E.R."/>
            <person name="Ferris P.J."/>
            <person name="Michod R.E."/>
            <person name="Olson B.J.S.C."/>
            <person name="Nozaki H."/>
            <person name="Durand P.M."/>
        </authorList>
    </citation>
    <scope>NUCLEOTIDE SEQUENCE [LARGE SCALE GENOMIC DNA]</scope>
    <source>
        <strain evidence="11 12">NIES-571</strain>
    </source>
</reference>
<dbReference type="SMART" id="SM00220">
    <property type="entry name" value="S_TKc"/>
    <property type="match status" value="1"/>
</dbReference>
<organism evidence="11 12">
    <name type="scientific">Tetrabaena socialis</name>
    <dbReference type="NCBI Taxonomy" id="47790"/>
    <lineage>
        <taxon>Eukaryota</taxon>
        <taxon>Viridiplantae</taxon>
        <taxon>Chlorophyta</taxon>
        <taxon>core chlorophytes</taxon>
        <taxon>Chlorophyceae</taxon>
        <taxon>CS clade</taxon>
        <taxon>Chlamydomonadales</taxon>
        <taxon>Tetrabaenaceae</taxon>
        <taxon>Tetrabaena</taxon>
    </lineage>
</organism>
<protein>
    <recommendedName>
        <fullName evidence="1">non-specific serine/threonine protein kinase</fullName>
        <ecNumber evidence="1">2.7.11.1</ecNumber>
    </recommendedName>
</protein>
<sequence>GPPAATAAGAAPPAAGAAPPTAASSPRPEDGPGSCHSPGSAPQPEGASSSPDAAAYASAPNAAGAAAPASGAGAADAANAAAPGSAGRRRPVFGGGIAARAQAQAAATAQQSPQQHHQQQQGQEQQGQHQHQQQGQQEREEQPPALAQQAPQRGACAAAQALPGPRCAGVRGGHGPAAAQLGDGIADFGLAKRLSNSVVAQSMVGTMPYTCPEIIQQEPYSEKADVWSLGCVTYHCMMLRPPFDGSNPLSVAHRIVEGSYDPPADPPAASGAPPYSAQLKRLVGVLMTVDPNK</sequence>
<dbReference type="InterPro" id="IPR011009">
    <property type="entry name" value="Kinase-like_dom_sf"/>
</dbReference>
<dbReference type="Gene3D" id="1.10.510.10">
    <property type="entry name" value="Transferase(Phosphotransferase) domain 1"/>
    <property type="match status" value="1"/>
</dbReference>
<evidence type="ECO:0000256" key="6">
    <source>
        <dbReference type="ARBA" id="ARBA00022840"/>
    </source>
</evidence>
<evidence type="ECO:0000256" key="5">
    <source>
        <dbReference type="ARBA" id="ARBA00022777"/>
    </source>
</evidence>
<evidence type="ECO:0000256" key="7">
    <source>
        <dbReference type="ARBA" id="ARBA00047899"/>
    </source>
</evidence>
<gene>
    <name evidence="11" type="ORF">TSOC_009782</name>
</gene>
<dbReference type="Pfam" id="PF00069">
    <property type="entry name" value="Pkinase"/>
    <property type="match status" value="1"/>
</dbReference>
<dbReference type="InterPro" id="IPR000719">
    <property type="entry name" value="Prot_kinase_dom"/>
</dbReference>
<keyword evidence="12" id="KW-1185">Reference proteome</keyword>
<dbReference type="InterPro" id="IPR050660">
    <property type="entry name" value="NEK_Ser/Thr_kinase"/>
</dbReference>
<evidence type="ECO:0000256" key="8">
    <source>
        <dbReference type="ARBA" id="ARBA00048679"/>
    </source>
</evidence>